<accession>A0A1D2QPN1</accession>
<dbReference type="EMBL" id="MDLC01000026">
    <property type="protein sequence ID" value="ODS23537.1"/>
    <property type="molecule type" value="Genomic_DNA"/>
</dbReference>
<evidence type="ECO:0008006" key="3">
    <source>
        <dbReference type="Google" id="ProtNLM"/>
    </source>
</evidence>
<dbReference type="InterPro" id="IPR007487">
    <property type="entry name" value="ABC_transpt-TYRBP-like"/>
</dbReference>
<reference evidence="1 2" key="1">
    <citation type="journal article" date="2016" name="Appl. Environ. Microbiol.">
        <title>Lack of Overt Genome Reduction in the Bryostatin-Producing Bryozoan Symbiont "Candidatus Endobugula sertula".</title>
        <authorList>
            <person name="Miller I.J."/>
            <person name="Vanee N."/>
            <person name="Fong S.S."/>
            <person name="Lim-Fong G.E."/>
            <person name="Kwan J.C."/>
        </authorList>
    </citation>
    <scope>NUCLEOTIDE SEQUENCE [LARGE SCALE GENOMIC DNA]</scope>
    <source>
        <strain evidence="1">AB1-4</strain>
    </source>
</reference>
<evidence type="ECO:0000313" key="1">
    <source>
        <dbReference type="EMBL" id="ODS23537.1"/>
    </source>
</evidence>
<name>A0A1D2QPN1_9GAMM</name>
<dbReference type="STRING" id="62101.AB835_08520"/>
<gene>
    <name evidence="1" type="ORF">AB835_08520</name>
</gene>
<evidence type="ECO:0000313" key="2">
    <source>
        <dbReference type="Proteomes" id="UP000242502"/>
    </source>
</evidence>
<dbReference type="Proteomes" id="UP000242502">
    <property type="component" value="Unassembled WGS sequence"/>
</dbReference>
<sequence length="284" mass="32050">MLSLFRTSILKSIFFVVSTLLPSYTFSDVIIVSPPQEKALTIARKIKENINTPTKIVSTLNQTNTSDIIITLGKEALDQVTKKPHAFLISSFINPLDRSVHYNKYGIISHSIYSEPSPDKISYFLISHFKNQKIGLIYTSEEKVIIDEIKIQLSQSSTDLISIKYSGDIFKDIRNLKNHNIDLLLLTKNRNIYQPRNVAVILRSLFTKQIPVIATSKSLLKTGATVAVIPSEDSIIKKTYNLANQILSGENANKSGHHYVSDMDIYTNKTMADVYNVDIRENLK</sequence>
<protein>
    <recommendedName>
        <fullName evidence="3">ABC transporter substrate-binding protein</fullName>
    </recommendedName>
</protein>
<dbReference type="AlphaFoldDB" id="A0A1D2QPN1"/>
<comment type="caution">
    <text evidence="1">The sequence shown here is derived from an EMBL/GenBank/DDBJ whole genome shotgun (WGS) entry which is preliminary data.</text>
</comment>
<organism evidence="1 2">
    <name type="scientific">Candidatus Endobugula sertula</name>
    <name type="common">Bugula neritina bacterial symbiont</name>
    <dbReference type="NCBI Taxonomy" id="62101"/>
    <lineage>
        <taxon>Bacteria</taxon>
        <taxon>Pseudomonadati</taxon>
        <taxon>Pseudomonadota</taxon>
        <taxon>Gammaproteobacteria</taxon>
        <taxon>Cellvibrionales</taxon>
        <taxon>Cellvibrionaceae</taxon>
        <taxon>Candidatus Endobugula</taxon>
    </lineage>
</organism>
<proteinExistence type="predicted"/>
<dbReference type="Gene3D" id="3.40.50.2300">
    <property type="match status" value="1"/>
</dbReference>
<dbReference type="Pfam" id="PF04392">
    <property type="entry name" value="ABC_sub_bind"/>
    <property type="match status" value="1"/>
</dbReference>